<comment type="caution">
    <text evidence="4">The sequence shown here is derived from an EMBL/GenBank/DDBJ whole genome shotgun (WGS) entry which is preliminary data.</text>
</comment>
<evidence type="ECO:0000259" key="3">
    <source>
        <dbReference type="Pfam" id="PF21725"/>
    </source>
</evidence>
<protein>
    <recommendedName>
        <fullName evidence="6">WXG100 family type VII secretion target</fullName>
    </recommendedName>
</protein>
<feature type="compositionally biased region" description="Low complexity" evidence="1">
    <location>
        <begin position="131"/>
        <end position="140"/>
    </location>
</feature>
<accession>A0A371Q4B6</accession>
<reference evidence="4 5" key="1">
    <citation type="submission" date="2018-08" db="EMBL/GenBank/DDBJ databases">
        <title>Streptomyces NEAU-D10 sp. nov., a novel Actinomycete isolated from soil.</title>
        <authorList>
            <person name="Jin L."/>
        </authorList>
    </citation>
    <scope>NUCLEOTIDE SEQUENCE [LARGE SCALE GENOMIC DNA]</scope>
    <source>
        <strain evidence="4 5">NEAU-D10</strain>
    </source>
</reference>
<dbReference type="Pfam" id="PF14040">
    <property type="entry name" value="DNase_NucA_NucB"/>
    <property type="match status" value="1"/>
</dbReference>
<dbReference type="InterPro" id="IPR029476">
    <property type="entry name" value="DNase_NucA_NucB"/>
</dbReference>
<evidence type="ECO:0000313" key="5">
    <source>
        <dbReference type="Proteomes" id="UP000262477"/>
    </source>
</evidence>
<feature type="compositionally biased region" description="Basic and acidic residues" evidence="1">
    <location>
        <begin position="369"/>
        <end position="380"/>
    </location>
</feature>
<evidence type="ECO:0000256" key="1">
    <source>
        <dbReference type="SAM" id="MobiDB-lite"/>
    </source>
</evidence>
<name>A0A371Q4B6_STRIH</name>
<evidence type="ECO:0000259" key="2">
    <source>
        <dbReference type="Pfam" id="PF14040"/>
    </source>
</evidence>
<feature type="region of interest" description="Disordered" evidence="1">
    <location>
        <begin position="420"/>
        <end position="446"/>
    </location>
</feature>
<feature type="region of interest" description="Disordered" evidence="1">
    <location>
        <begin position="131"/>
        <end position="153"/>
    </location>
</feature>
<dbReference type="Proteomes" id="UP000262477">
    <property type="component" value="Unassembled WGS sequence"/>
</dbReference>
<keyword evidence="5" id="KW-1185">Reference proteome</keyword>
<feature type="region of interest" description="Disordered" evidence="1">
    <location>
        <begin position="270"/>
        <end position="328"/>
    </location>
</feature>
<feature type="region of interest" description="Disordered" evidence="1">
    <location>
        <begin position="349"/>
        <end position="395"/>
    </location>
</feature>
<dbReference type="Pfam" id="PF21725">
    <property type="entry name" value="T7SS_signal"/>
    <property type="match status" value="1"/>
</dbReference>
<gene>
    <name evidence="4" type="ORF">DY245_15060</name>
</gene>
<dbReference type="InterPro" id="IPR049082">
    <property type="entry name" value="T7SS_signal"/>
</dbReference>
<dbReference type="AlphaFoldDB" id="A0A371Q4B6"/>
<feature type="compositionally biased region" description="Acidic residues" evidence="1">
    <location>
        <begin position="271"/>
        <end position="300"/>
    </location>
</feature>
<dbReference type="EMBL" id="QUAC01000117">
    <property type="protein sequence ID" value="REK89566.1"/>
    <property type="molecule type" value="Genomic_DNA"/>
</dbReference>
<proteinExistence type="predicted"/>
<organism evidence="4 5">
    <name type="scientific">Streptomyces inhibens</name>
    <dbReference type="NCBI Taxonomy" id="2293571"/>
    <lineage>
        <taxon>Bacteria</taxon>
        <taxon>Bacillati</taxon>
        <taxon>Actinomycetota</taxon>
        <taxon>Actinomycetes</taxon>
        <taxon>Kitasatosporales</taxon>
        <taxon>Streptomycetaceae</taxon>
        <taxon>Streptomyces</taxon>
    </lineage>
</organism>
<evidence type="ECO:0008006" key="6">
    <source>
        <dbReference type="Google" id="ProtNLM"/>
    </source>
</evidence>
<sequence>MVVRMAELGESRDPKDLVSGDAKAVEATAHLLTRFGQTLSRVGSGLRDLDHGGWKGKAADAFHSFYDGEPKRWITCGDAFHDAARALTSYGNTLTWAQGKAEQAISLWEHGEQQTRQAKAAYERAAQQAQQQGGVDGASALAPFSDPGEATRERARSLLHQARSQVQADGSRSAGVVAKAQEAAPPEPSLWDKATSAVESGLHSLVDDVRHGAATALRGVGHAEHMALQGAGTLLGEEIKGAGKIAGGALHAGASVLSGLGFRDGSRDLETAGEDVETSTEDAGEDVEDRTDEAGQDIEDTADREATDVEDGGSGGGGGGARDPGGHGHYVIIDKVKYPETAQHVDEAQSGISWRGDERREQQQPADLTIDRDGADDNRKASLRGIPKRGAEKLDRDEYPPAMFEEGGLGASVKYIDRSDNRGAGRSMGNQVKGLDNGDQVTVVTG</sequence>
<evidence type="ECO:0000313" key="4">
    <source>
        <dbReference type="EMBL" id="REK89566.1"/>
    </source>
</evidence>
<feature type="domain" description="Deoxyribonuclease NucA/NucB" evidence="2">
    <location>
        <begin position="388"/>
        <end position="444"/>
    </location>
</feature>
<feature type="compositionally biased region" description="Gly residues" evidence="1">
    <location>
        <begin position="312"/>
        <end position="323"/>
    </location>
</feature>
<feature type="domain" description="Putative T7SS secretion signal" evidence="3">
    <location>
        <begin position="6"/>
        <end position="188"/>
    </location>
</feature>